<reference evidence="3 4" key="1">
    <citation type="submission" date="2014-11" db="EMBL/GenBank/DDBJ databases">
        <authorList>
            <person name="Zhu J."/>
            <person name="Qi W."/>
            <person name="Song R."/>
        </authorList>
    </citation>
    <scope>NUCLEOTIDE SEQUENCE [LARGE SCALE GENOMIC DNA]</scope>
</reference>
<evidence type="ECO:0000313" key="3">
    <source>
        <dbReference type="EMBL" id="CEL91602.1"/>
    </source>
</evidence>
<dbReference type="InterPro" id="IPR052634">
    <property type="entry name" value="Sperm_flagellar-bone_growth"/>
</dbReference>
<name>A0A0G4E8F9_VITBC</name>
<proteinExistence type="predicted"/>
<dbReference type="Pfam" id="PF06294">
    <property type="entry name" value="CH_2"/>
    <property type="match status" value="1"/>
</dbReference>
<sequence>MSQLLSSWLEHEVCLSRPIRSFEDDFANGYLLGELLHKFHQQDDFQGFSDSSTAAAKMANFKKLEPTFRSLKIKFDTRAMRSVMERQRGAALRLLYRLKMALERQAEQSKEGMAKGGMGTTKSIRLTKPKYDAHTMNFVDSRLRTLTMPNYQLKMDLLLKKYEDERLDMEEKAVIKEKMIGDMIDQNRREFRDQRLATFQRNQEFKKLWEQEGWHQWQKNQIANAKREFEGVRFERKRQDKHKDKMAKVRQAAEDDMRGGIESFEENLQRIGIDTVPRGLEEGEAGTEVTTGLELLQTMIDRLPTDKEMKVTSDLTMKRIKENKKAIDQARRERERRRRKVLVEQQQAQELAQRKGFEEMLLEQVNRQSKRERELAYEVWKIRRHEEVFRQNRELRGRQYQQKREEDAQWALQMDRKLLEASEAARRQQTEQEASYYRELDRNRKADQKMRHATACEDTLDLILSVVNAALYQRQTTDAHAVDSQLWREWMSLFVDGQAVPSPPEPSLIGFTAPLPSLLDAAQTRKTSRFPLAEPPAIEDRSEGMEEPRVIRSLGVVESAEVRAYLDGRGQWAMVAPPLQAAEEAKAVMQRDAAVGAVVTALSDAIEVKPSGEPVLYRLGVIVASLIEHKFPPPPDPPAPDVPDVPIRLILTAKPLSGEGMIASYLCDRFGLSLLKPETILAEALTLAGHHEHQGDVPPVAEANSKGKSGKKDEPPAEPQELSAEAQRLKELGEQAHQSLSSGGVVPNELYADLVVTKVRALFPAGFVPDPTPPPPPKEDPKKKKKGGAPEPAPVTRIEPLHGLVPHGWLLLGFPSTFEQYATLEERLSGFLLPSRRPLSVAEREKRRAALIQPMPPMPVPPPVRREGGADFHVRVKIPTEEVIRTALGRRIDPETGNVVVVEGEPPSHKPLAFERLLPYEDPQNPMGTMVDRCHAFDVEQEAIDTFLDHFGNEEMPRLVDLSLPAAPSAPTGEEPPESAYTLLANTVHDRFRQKAEAQAPPKEEGGEETRADETQPAPTAAAEEPPAATEAQPGYVSDLEPAVRDLLWDEWHELEEGFFKGMGQVFLWHRSLRESIRETLANIQKDFVAFLDRPDDKQVHVDKFVEEFNRFSDSYPDMRKQDDTKEELHQRAADLSFELFQVVLRKKDEAVAERNTIMTSGWVEGQVEILALQIQRILKVELERYTASDRLLNDFYYSAMQLGIPSRPNDPTEALAEGAAPPPMPKLDIWTGPDGNPLPDAPVYRERTLKGQPTQDETQPELDWRFPFLDAMTNKALDFIAPLEPFRDPFTPAPAEPEGKPAGKGKDAGKKDAAKDKKGAAAAADEQALAQPPPPLFVDLQQARMEAAVRYKYHVLRIKHWAEGELRDLCEKSDAVFEKLDDWIVARVYAENEAIKSLTKIVQSHIEDQTKLPYYLSLEGTTIYLAPTEHLALPPPPPVPPTVEPSHTDRWTIAQLRGLFDEMLPAITKGVMAVSQLKDLLVHRLAHSRAFHLSLLPASLESAPDAERRLQQLAQTFAGDCSGGAVDATEVVLTVMLNGLVDDQTSLWPSASDLIMLRKSIAELTGATEDLTETEAFLTADQFASLPLLPLSSLPPSSQTETPEPTPTFPTPEQLRAEALKLLFDVFRLTQAGVGGTAASIRDTMKAHRLWEGDEGPPQGEGVGQNGLGAETVYARRLLGYLSLGPTPSVGLRRHILSLAAPLQTQQQQETDDLSAMCDGLQVSPEQLYMAATQFAVRPSSHPLSVPDLALKMSISSFVQHAQPDQPPEGQEPSAIGVGDFMRSSACVDLLAMAGNRFALKSTSFLVVREEQPQQQDTQEGADKEEGVTGEGPKE</sequence>
<dbReference type="PANTHER" id="PTHR14919:SF0">
    <property type="entry name" value="SPERM FLAGELLAR PROTEIN 2"/>
    <property type="match status" value="1"/>
</dbReference>
<feature type="compositionally biased region" description="Basic and acidic residues" evidence="1">
    <location>
        <begin position="1822"/>
        <end position="1836"/>
    </location>
</feature>
<feature type="region of interest" description="Disordered" evidence="1">
    <location>
        <begin position="994"/>
        <end position="1037"/>
    </location>
</feature>
<dbReference type="OMA" id="IMETKQQ"/>
<dbReference type="EMBL" id="CDMY01000007">
    <property type="protein sequence ID" value="CEL91602.1"/>
    <property type="molecule type" value="Genomic_DNA"/>
</dbReference>
<feature type="region of interest" description="Disordered" evidence="1">
    <location>
        <begin position="1810"/>
        <end position="1836"/>
    </location>
</feature>
<dbReference type="InterPro" id="IPR001715">
    <property type="entry name" value="CH_dom"/>
</dbReference>
<dbReference type="InParanoid" id="A0A0G4E8F9"/>
<dbReference type="Gene3D" id="3.40.50.300">
    <property type="entry name" value="P-loop containing nucleotide triphosphate hydrolases"/>
    <property type="match status" value="1"/>
</dbReference>
<evidence type="ECO:0000313" key="4">
    <source>
        <dbReference type="Proteomes" id="UP000041254"/>
    </source>
</evidence>
<organism evidence="3 4">
    <name type="scientific">Vitrella brassicaformis (strain CCMP3155)</name>
    <dbReference type="NCBI Taxonomy" id="1169540"/>
    <lineage>
        <taxon>Eukaryota</taxon>
        <taxon>Sar</taxon>
        <taxon>Alveolata</taxon>
        <taxon>Colpodellida</taxon>
        <taxon>Vitrellaceae</taxon>
        <taxon>Vitrella</taxon>
    </lineage>
</organism>
<feature type="compositionally biased region" description="Basic and acidic residues" evidence="1">
    <location>
        <begin position="994"/>
        <end position="1014"/>
    </location>
</feature>
<feature type="compositionally biased region" description="Low complexity" evidence="1">
    <location>
        <begin position="1015"/>
        <end position="1034"/>
    </location>
</feature>
<evidence type="ECO:0000259" key="2">
    <source>
        <dbReference type="PROSITE" id="PS50021"/>
    </source>
</evidence>
<keyword evidence="4" id="KW-1185">Reference proteome</keyword>
<dbReference type="InterPro" id="IPR010441">
    <property type="entry name" value="CH_2"/>
</dbReference>
<dbReference type="STRING" id="1169540.A0A0G4E8F9"/>
<dbReference type="InterPro" id="IPR027417">
    <property type="entry name" value="P-loop_NTPase"/>
</dbReference>
<feature type="compositionally biased region" description="Basic and acidic residues" evidence="1">
    <location>
        <begin position="1298"/>
        <end position="1320"/>
    </location>
</feature>
<feature type="region of interest" description="Disordered" evidence="1">
    <location>
        <begin position="1592"/>
        <end position="1611"/>
    </location>
</feature>
<dbReference type="GO" id="GO:0005737">
    <property type="term" value="C:cytoplasm"/>
    <property type="evidence" value="ECO:0007669"/>
    <property type="project" value="UniProtKB-ARBA"/>
</dbReference>
<feature type="region of interest" description="Disordered" evidence="1">
    <location>
        <begin position="1288"/>
        <end position="1334"/>
    </location>
</feature>
<accession>A0A0G4E8F9</accession>
<dbReference type="PANTHER" id="PTHR14919">
    <property type="entry name" value="KPL2-RELATED"/>
    <property type="match status" value="1"/>
</dbReference>
<dbReference type="Proteomes" id="UP000041254">
    <property type="component" value="Unassembled WGS sequence"/>
</dbReference>
<evidence type="ECO:0000256" key="1">
    <source>
        <dbReference type="SAM" id="MobiDB-lite"/>
    </source>
</evidence>
<dbReference type="Pfam" id="PF22946">
    <property type="entry name" value="SPEF2_D5"/>
    <property type="match status" value="1"/>
</dbReference>
<dbReference type="InterPro" id="IPR036872">
    <property type="entry name" value="CH_dom_sf"/>
</dbReference>
<dbReference type="Gene3D" id="1.10.418.10">
    <property type="entry name" value="Calponin-like domain"/>
    <property type="match status" value="1"/>
</dbReference>
<dbReference type="OrthoDB" id="62528at2759"/>
<gene>
    <name evidence="3" type="ORF">Vbra_10762</name>
</gene>
<feature type="domain" description="Calponin-homology (CH)" evidence="2">
    <location>
        <begin position="1"/>
        <end position="103"/>
    </location>
</feature>
<feature type="compositionally biased region" description="Low complexity" evidence="1">
    <location>
        <begin position="1321"/>
        <end position="1331"/>
    </location>
</feature>
<feature type="region of interest" description="Disordered" evidence="1">
    <location>
        <begin position="692"/>
        <end position="724"/>
    </location>
</feature>
<feature type="compositionally biased region" description="Low complexity" evidence="1">
    <location>
        <begin position="1592"/>
        <end position="1604"/>
    </location>
</feature>
<feature type="region of interest" description="Disordered" evidence="1">
    <location>
        <begin position="766"/>
        <end position="796"/>
    </location>
</feature>
<dbReference type="VEuPathDB" id="CryptoDB:Vbra_10762"/>
<protein>
    <recommendedName>
        <fullName evidence="2">Calponin-homology (CH) domain-containing protein</fullName>
    </recommendedName>
</protein>
<dbReference type="InterPro" id="IPR054517">
    <property type="entry name" value="SPEF2_D5"/>
</dbReference>
<dbReference type="PROSITE" id="PS50021">
    <property type="entry name" value="CH"/>
    <property type="match status" value="1"/>
</dbReference>